<name>A0A8H8S0K9_9HELO</name>
<keyword evidence="8" id="KW-1185">Reference proteome</keyword>
<feature type="active site" description="Proton donor" evidence="2">
    <location>
        <position position="523"/>
    </location>
</feature>
<dbReference type="InterPro" id="IPR036188">
    <property type="entry name" value="FAD/NAD-bd_sf"/>
</dbReference>
<dbReference type="GO" id="GO:0050660">
    <property type="term" value="F:flavin adenine dinucleotide binding"/>
    <property type="evidence" value="ECO:0007669"/>
    <property type="project" value="InterPro"/>
</dbReference>
<organism evidence="7 8">
    <name type="scientific">Lachnellula subtilissima</name>
    <dbReference type="NCBI Taxonomy" id="602034"/>
    <lineage>
        <taxon>Eukaryota</taxon>
        <taxon>Fungi</taxon>
        <taxon>Dikarya</taxon>
        <taxon>Ascomycota</taxon>
        <taxon>Pezizomycotina</taxon>
        <taxon>Leotiomycetes</taxon>
        <taxon>Helotiales</taxon>
        <taxon>Lachnaceae</taxon>
        <taxon>Lachnellula</taxon>
    </lineage>
</organism>
<evidence type="ECO:0000259" key="6">
    <source>
        <dbReference type="PROSITE" id="PS00624"/>
    </source>
</evidence>
<dbReference type="Proteomes" id="UP000462212">
    <property type="component" value="Unassembled WGS sequence"/>
</dbReference>
<feature type="domain" description="Glucose-methanol-choline oxidoreductase N-terminal" evidence="5">
    <location>
        <begin position="87"/>
        <end position="110"/>
    </location>
</feature>
<dbReference type="Pfam" id="PF05199">
    <property type="entry name" value="GMC_oxred_C"/>
    <property type="match status" value="1"/>
</dbReference>
<evidence type="ECO:0000256" key="4">
    <source>
        <dbReference type="RuleBase" id="RU003968"/>
    </source>
</evidence>
<evidence type="ECO:0000313" key="8">
    <source>
        <dbReference type="Proteomes" id="UP000462212"/>
    </source>
</evidence>
<dbReference type="PROSITE" id="PS00624">
    <property type="entry name" value="GMC_OXRED_2"/>
    <property type="match status" value="1"/>
</dbReference>
<dbReference type="InterPro" id="IPR012132">
    <property type="entry name" value="GMC_OxRdtase"/>
</dbReference>
<dbReference type="Pfam" id="PF00732">
    <property type="entry name" value="GMC_oxred_N"/>
    <property type="match status" value="1"/>
</dbReference>
<evidence type="ECO:0000259" key="5">
    <source>
        <dbReference type="PROSITE" id="PS00623"/>
    </source>
</evidence>
<sequence>MSSTIEEYDFIIVGAGASGATLASSLARSAHRPSVLILEAGGGNKDGQNIVPADRFTVAFSQPSLNWGYKTAPQKHLKGQQIDYSRGKGLGGSTAINFSCWIVGADEDYDEWARKVGDTDWEWKSVKERMKRIETYHIEVPEEHRKFINAKQEDHGTNGPLHLSYADPWEKGIAEVFIAAGETGLGTSVNNGNPIGSTDPSVLTIGMGMGASCMYKGTRTTASDFLENAPSNLTIKTDTPIAKVLLSSRIATGVKTIDGHTYRAKKEVILSAGALNTPQILMLSGIGPADELAKHNIPLLHEMNDVGKNMQDHAFCGASIITKPGTEGRMAYETDPEAVKAARAQHGKDKTGLLNSVYCSTPMGYFKNDAVVKSKEFAALDKQTQEHLKKPTIPHFEIATILKIVQDVILIGEKHLPPLYIGSYELQPTDSYLCALNFIMNPQSTGTVTLNSANPSDAPIIDPRLASHPYDRRVLIEGYRELVRLLKAPVFEKDTVRMVGGPEAGTDEEIWEYCSTTIGSSWHMCSTVRMGKRGDEKACVDPDFKLNGVKNLRVVDLSVIPLLPNNHTQSTAYLVGQTAAEKLIAEYGLDNRSKL</sequence>
<feature type="domain" description="Glucose-methanol-choline oxidoreductase N-terminal" evidence="6">
    <location>
        <begin position="273"/>
        <end position="287"/>
    </location>
</feature>
<dbReference type="AlphaFoldDB" id="A0A8H8S0K9"/>
<comment type="caution">
    <text evidence="7">The sequence shown here is derived from an EMBL/GenBank/DDBJ whole genome shotgun (WGS) entry which is preliminary data.</text>
</comment>
<protein>
    <submittedName>
        <fullName evidence="7">Alcohol dehydrogenase [acceptor]</fullName>
    </submittedName>
</protein>
<comment type="similarity">
    <text evidence="1 4">Belongs to the GMC oxidoreductase family.</text>
</comment>
<gene>
    <name evidence="7" type="primary">alkJ</name>
    <name evidence="7" type="ORF">LSUB1_G001106</name>
</gene>
<dbReference type="InterPro" id="IPR007867">
    <property type="entry name" value="GMC_OxRtase_C"/>
</dbReference>
<dbReference type="PROSITE" id="PS00623">
    <property type="entry name" value="GMC_OXRED_1"/>
    <property type="match status" value="1"/>
</dbReference>
<dbReference type="Gene3D" id="3.30.560.10">
    <property type="entry name" value="Glucose Oxidase, domain 3"/>
    <property type="match status" value="1"/>
</dbReference>
<dbReference type="InterPro" id="IPR000172">
    <property type="entry name" value="GMC_OxRdtase_N"/>
</dbReference>
<dbReference type="OrthoDB" id="269227at2759"/>
<evidence type="ECO:0000256" key="2">
    <source>
        <dbReference type="PIRSR" id="PIRSR000137-1"/>
    </source>
</evidence>
<reference evidence="7 8" key="1">
    <citation type="submission" date="2018-05" db="EMBL/GenBank/DDBJ databases">
        <title>Genome sequencing and assembly of the regulated plant pathogen Lachnellula willkommii and related sister species for the development of diagnostic species identification markers.</title>
        <authorList>
            <person name="Giroux E."/>
            <person name="Bilodeau G."/>
        </authorList>
    </citation>
    <scope>NUCLEOTIDE SEQUENCE [LARGE SCALE GENOMIC DNA]</scope>
    <source>
        <strain evidence="7 8">CBS 197.66</strain>
    </source>
</reference>
<keyword evidence="3 4" id="KW-0274">FAD</keyword>
<dbReference type="Gene3D" id="3.50.50.60">
    <property type="entry name" value="FAD/NAD(P)-binding domain"/>
    <property type="match status" value="1"/>
</dbReference>
<evidence type="ECO:0000313" key="7">
    <source>
        <dbReference type="EMBL" id="TVY43180.1"/>
    </source>
</evidence>
<dbReference type="SUPFAM" id="SSF54373">
    <property type="entry name" value="FAD-linked reductases, C-terminal domain"/>
    <property type="match status" value="1"/>
</dbReference>
<dbReference type="EMBL" id="QGMJ01000072">
    <property type="protein sequence ID" value="TVY43180.1"/>
    <property type="molecule type" value="Genomic_DNA"/>
</dbReference>
<feature type="active site" description="Proton acceptor" evidence="2">
    <location>
        <position position="567"/>
    </location>
</feature>
<keyword evidence="4" id="KW-0285">Flavoprotein</keyword>
<dbReference type="PIRSF" id="PIRSF000137">
    <property type="entry name" value="Alcohol_oxidase"/>
    <property type="match status" value="1"/>
</dbReference>
<accession>A0A8H8S0K9</accession>
<dbReference type="PANTHER" id="PTHR11552">
    <property type="entry name" value="GLUCOSE-METHANOL-CHOLINE GMC OXIDOREDUCTASE"/>
    <property type="match status" value="1"/>
</dbReference>
<evidence type="ECO:0000256" key="3">
    <source>
        <dbReference type="PIRSR" id="PIRSR000137-2"/>
    </source>
</evidence>
<dbReference type="SUPFAM" id="SSF51905">
    <property type="entry name" value="FAD/NAD(P)-binding domain"/>
    <property type="match status" value="1"/>
</dbReference>
<feature type="binding site" evidence="3">
    <location>
        <begin position="522"/>
        <end position="523"/>
    </location>
    <ligand>
        <name>FAD</name>
        <dbReference type="ChEBI" id="CHEBI:57692"/>
    </ligand>
</feature>
<proteinExistence type="inferred from homology"/>
<comment type="cofactor">
    <cofactor evidence="3">
        <name>FAD</name>
        <dbReference type="ChEBI" id="CHEBI:57692"/>
    </cofactor>
</comment>
<dbReference type="GO" id="GO:0016614">
    <property type="term" value="F:oxidoreductase activity, acting on CH-OH group of donors"/>
    <property type="evidence" value="ECO:0007669"/>
    <property type="project" value="InterPro"/>
</dbReference>
<dbReference type="PANTHER" id="PTHR11552:SF134">
    <property type="entry name" value="GLUCOSE-METHANOL-CHOLINE OXIDOREDUCTASE N-TERMINAL DOMAIN-CONTAINING PROTEIN"/>
    <property type="match status" value="1"/>
</dbReference>
<evidence type="ECO:0000256" key="1">
    <source>
        <dbReference type="ARBA" id="ARBA00010790"/>
    </source>
</evidence>